<dbReference type="EMBL" id="PVTL01000003">
    <property type="protein sequence ID" value="PRY68978.1"/>
    <property type="molecule type" value="Genomic_DNA"/>
</dbReference>
<protein>
    <submittedName>
        <fullName evidence="3">LPXTG-site transpeptidase (Sortase) family protein</fullName>
    </submittedName>
</protein>
<reference evidence="3 4" key="1">
    <citation type="submission" date="2018-03" db="EMBL/GenBank/DDBJ databases">
        <title>Genomic Encyclopedia of Type Strains, Phase III (KMG-III): the genomes of soil and plant-associated and newly described type strains.</title>
        <authorList>
            <person name="Whitman W."/>
        </authorList>
    </citation>
    <scope>NUCLEOTIDE SEQUENCE [LARGE SCALE GENOMIC DNA]</scope>
    <source>
        <strain evidence="3 4">CGMCC 1.12484</strain>
    </source>
</reference>
<proteinExistence type="predicted"/>
<dbReference type="Proteomes" id="UP000237983">
    <property type="component" value="Unassembled WGS sequence"/>
</dbReference>
<feature type="region of interest" description="Disordered" evidence="2">
    <location>
        <begin position="42"/>
        <end position="91"/>
    </location>
</feature>
<dbReference type="SUPFAM" id="SSF63817">
    <property type="entry name" value="Sortase"/>
    <property type="match status" value="1"/>
</dbReference>
<dbReference type="InterPro" id="IPR042001">
    <property type="entry name" value="Sortase_F"/>
</dbReference>
<evidence type="ECO:0000256" key="1">
    <source>
        <dbReference type="ARBA" id="ARBA00022801"/>
    </source>
</evidence>
<evidence type="ECO:0000313" key="4">
    <source>
        <dbReference type="Proteomes" id="UP000237983"/>
    </source>
</evidence>
<dbReference type="CDD" id="cd05829">
    <property type="entry name" value="Sortase_F"/>
    <property type="match status" value="1"/>
</dbReference>
<name>A0A2T0VFJ1_9MICO</name>
<evidence type="ECO:0000313" key="3">
    <source>
        <dbReference type="EMBL" id="PRY68978.1"/>
    </source>
</evidence>
<sequence>MMRRTTSPARRGIARARGGAVVAGTIVGALILGGCSAAPSNDLPETASTGSSGSESRSASTPDSSPPTVAPSTQPVEAAPQVTAPQVTAPQAAAATATRPVGVAPASLTVPAMDLAEPLIPLGIQTDGTMEVPEDYDAVGWFTGGGTPGGFGPTVIAGHVDSRSGPAIFYRLSELEVGDRFSLTGVDGTTFEYEVYKVEDHAKADFPTVDVFGATTTDEVRLITCGGEYNRAIGRYVDNLVVFASRV</sequence>
<gene>
    <name evidence="3" type="ORF">B0I08_103184</name>
</gene>
<keyword evidence="1" id="KW-0378">Hydrolase</keyword>
<feature type="compositionally biased region" description="Low complexity" evidence="2">
    <location>
        <begin position="78"/>
        <end position="91"/>
    </location>
</feature>
<dbReference type="InterPro" id="IPR023365">
    <property type="entry name" value="Sortase_dom-sf"/>
</dbReference>
<keyword evidence="4" id="KW-1185">Reference proteome</keyword>
<dbReference type="InterPro" id="IPR005754">
    <property type="entry name" value="Sortase"/>
</dbReference>
<comment type="caution">
    <text evidence="3">The sequence shown here is derived from an EMBL/GenBank/DDBJ whole genome shotgun (WGS) entry which is preliminary data.</text>
</comment>
<organism evidence="3 4">
    <name type="scientific">Glaciihabitans tibetensis</name>
    <dbReference type="NCBI Taxonomy" id="1266600"/>
    <lineage>
        <taxon>Bacteria</taxon>
        <taxon>Bacillati</taxon>
        <taxon>Actinomycetota</taxon>
        <taxon>Actinomycetes</taxon>
        <taxon>Micrococcales</taxon>
        <taxon>Microbacteriaceae</taxon>
        <taxon>Glaciihabitans</taxon>
    </lineage>
</organism>
<dbReference type="Gene3D" id="2.40.260.10">
    <property type="entry name" value="Sortase"/>
    <property type="match status" value="1"/>
</dbReference>
<evidence type="ECO:0000256" key="2">
    <source>
        <dbReference type="SAM" id="MobiDB-lite"/>
    </source>
</evidence>
<feature type="compositionally biased region" description="Low complexity" evidence="2">
    <location>
        <begin position="45"/>
        <end position="60"/>
    </location>
</feature>
<dbReference type="AlphaFoldDB" id="A0A2T0VFJ1"/>
<accession>A0A2T0VFJ1</accession>
<dbReference type="Pfam" id="PF04203">
    <property type="entry name" value="Sortase"/>
    <property type="match status" value="1"/>
</dbReference>
<dbReference type="PROSITE" id="PS51257">
    <property type="entry name" value="PROKAR_LIPOPROTEIN"/>
    <property type="match status" value="1"/>
</dbReference>
<dbReference type="GO" id="GO:0016787">
    <property type="term" value="F:hydrolase activity"/>
    <property type="evidence" value="ECO:0007669"/>
    <property type="project" value="UniProtKB-KW"/>
</dbReference>